<dbReference type="PROSITE" id="PS51257">
    <property type="entry name" value="PROKAR_LIPOPROTEIN"/>
    <property type="match status" value="1"/>
</dbReference>
<dbReference type="EMBL" id="UINC01036617">
    <property type="protein sequence ID" value="SVB30865.1"/>
    <property type="molecule type" value="Genomic_DNA"/>
</dbReference>
<dbReference type="InterPro" id="IPR017850">
    <property type="entry name" value="Alkaline_phosphatase_core_sf"/>
</dbReference>
<dbReference type="GO" id="GO:0004065">
    <property type="term" value="F:arylsulfatase activity"/>
    <property type="evidence" value="ECO:0007669"/>
    <property type="project" value="TreeGrafter"/>
</dbReference>
<dbReference type="Gene3D" id="3.40.720.10">
    <property type="entry name" value="Alkaline Phosphatase, subunit A"/>
    <property type="match status" value="1"/>
</dbReference>
<comment type="similarity">
    <text evidence="1">Belongs to the sulfatase family.</text>
</comment>
<gene>
    <name evidence="3" type="ORF">METZ01_LOCUS183719</name>
</gene>
<feature type="non-terminal residue" evidence="3">
    <location>
        <position position="567"/>
    </location>
</feature>
<dbReference type="CDD" id="cd16025">
    <property type="entry name" value="PAS_like"/>
    <property type="match status" value="1"/>
</dbReference>
<protein>
    <recommendedName>
        <fullName evidence="2">Sulfatase N-terminal domain-containing protein</fullName>
    </recommendedName>
</protein>
<organism evidence="3">
    <name type="scientific">marine metagenome</name>
    <dbReference type="NCBI Taxonomy" id="408172"/>
    <lineage>
        <taxon>unclassified sequences</taxon>
        <taxon>metagenomes</taxon>
        <taxon>ecological metagenomes</taxon>
    </lineage>
</organism>
<dbReference type="InterPro" id="IPR000917">
    <property type="entry name" value="Sulfatase_N"/>
</dbReference>
<evidence type="ECO:0000313" key="3">
    <source>
        <dbReference type="EMBL" id="SVB30865.1"/>
    </source>
</evidence>
<proteinExistence type="inferred from homology"/>
<dbReference type="AlphaFoldDB" id="A0A382CXQ9"/>
<dbReference type="Gene3D" id="3.30.1120.10">
    <property type="match status" value="1"/>
</dbReference>
<evidence type="ECO:0000256" key="1">
    <source>
        <dbReference type="ARBA" id="ARBA00008779"/>
    </source>
</evidence>
<reference evidence="3" key="1">
    <citation type="submission" date="2018-05" db="EMBL/GenBank/DDBJ databases">
        <authorList>
            <person name="Lanie J.A."/>
            <person name="Ng W.-L."/>
            <person name="Kazmierczak K.M."/>
            <person name="Andrzejewski T.M."/>
            <person name="Davidsen T.M."/>
            <person name="Wayne K.J."/>
            <person name="Tettelin H."/>
            <person name="Glass J.I."/>
            <person name="Rusch D."/>
            <person name="Podicherti R."/>
            <person name="Tsui H.-C.T."/>
            <person name="Winkler M.E."/>
        </authorList>
    </citation>
    <scope>NUCLEOTIDE SEQUENCE</scope>
</reference>
<dbReference type="Pfam" id="PF00884">
    <property type="entry name" value="Sulfatase"/>
    <property type="match status" value="1"/>
</dbReference>
<dbReference type="PANTHER" id="PTHR42693">
    <property type="entry name" value="ARYLSULFATASE FAMILY MEMBER"/>
    <property type="match status" value="1"/>
</dbReference>
<feature type="domain" description="Sulfatase N-terminal" evidence="2">
    <location>
        <begin position="44"/>
        <end position="437"/>
    </location>
</feature>
<dbReference type="PANTHER" id="PTHR42693:SF33">
    <property type="entry name" value="ARYLSULFATASE"/>
    <property type="match status" value="1"/>
</dbReference>
<evidence type="ECO:0000259" key="2">
    <source>
        <dbReference type="Pfam" id="PF00884"/>
    </source>
</evidence>
<accession>A0A382CXQ9</accession>
<dbReference type="SUPFAM" id="SSF53649">
    <property type="entry name" value="Alkaline phosphatase-like"/>
    <property type="match status" value="1"/>
</dbReference>
<dbReference type="InterPro" id="IPR050738">
    <property type="entry name" value="Sulfatase"/>
</dbReference>
<sequence>MVDRMQLLRWTVCLGLVFFVACSTGNENVEEEPSNRATTQSTRPNILLIVADDLGYGDVGAFGSEIDTPELDALARDGARFTRFYTQVSCSPTRALLMTGVDNHLNGLGTMAEDLLPHHDGVPGYEGYLNDRVVTGAQLLKDAGYHTYLTGKWHLGLTPDKYPSQRGFERTYASLVGNVNHFNGRYIEDGKKINGDGYSSDLFTDKLIEAIESNHGDGRPFFGALLFTAPHWPLQAPTALIEKYLNRYVDGWDVTRQRRFERLKEMGLVPADMGLPPRIEEVPDWSGLTDKERQIETKKMAIHAAMVDNLDTNVGRILDLLETLGESENTLVVFMSDNGTDPYDRSQRPMYVARRSELGLNTSFEDMGTDKSYVFYGLGWAQVGSVHHRHYKFLPSEGGMHAPMIARFPGVLTPGDDLDSFASVVDITPTFLDVANVEHPGTQYRDREIYPMRGRSLLPYMSDSLNVPYGDDDPVAFEIYGHKVVFMGPWKAVQLRQPWDQSIWRLYNLNLDPGEQQDLAYDEPEVLTILIDAYESFAKENGVVDEPADVPPFPYKPGHLGDLIVER</sequence>
<name>A0A382CXQ9_9ZZZZ</name>